<dbReference type="PANTHER" id="PTHR48125:SF12">
    <property type="entry name" value="AT HOOK TRANSCRIPTION FACTOR FAMILY-RELATED"/>
    <property type="match status" value="1"/>
</dbReference>
<evidence type="ECO:0000313" key="3">
    <source>
        <dbReference type="EMBL" id="KAF7422840.1"/>
    </source>
</evidence>
<keyword evidence="4" id="KW-1185">Reference proteome</keyword>
<dbReference type="EMBL" id="JACETU010000008">
    <property type="protein sequence ID" value="KAF7422840.1"/>
    <property type="molecule type" value="Genomic_DNA"/>
</dbReference>
<dbReference type="AlphaFoldDB" id="A0A8H6ZKX3"/>
<dbReference type="GeneID" id="59380817"/>
<dbReference type="OrthoDB" id="3067665at2759"/>
<evidence type="ECO:0000256" key="2">
    <source>
        <dbReference type="SAM" id="SignalP"/>
    </source>
</evidence>
<dbReference type="RefSeq" id="XP_036627872.1">
    <property type="nucleotide sequence ID" value="XM_036780489.1"/>
</dbReference>
<accession>A0A8H6ZKX3</accession>
<dbReference type="PRINTS" id="PR01217">
    <property type="entry name" value="PRICHEXTENSN"/>
</dbReference>
<feature type="region of interest" description="Disordered" evidence="1">
    <location>
        <begin position="39"/>
        <end position="126"/>
    </location>
</feature>
<feature type="signal peptide" evidence="2">
    <location>
        <begin position="1"/>
        <end position="24"/>
    </location>
</feature>
<reference evidence="3" key="1">
    <citation type="submission" date="2019-07" db="EMBL/GenBank/DDBJ databases">
        <authorList>
            <person name="Palmer J.M."/>
        </authorList>
    </citation>
    <scope>NUCLEOTIDE SEQUENCE</scope>
    <source>
        <strain evidence="3">PC9</strain>
    </source>
</reference>
<comment type="caution">
    <text evidence="3">The sequence shown here is derived from an EMBL/GenBank/DDBJ whole genome shotgun (WGS) entry which is preliminary data.</text>
</comment>
<evidence type="ECO:0000256" key="1">
    <source>
        <dbReference type="SAM" id="MobiDB-lite"/>
    </source>
</evidence>
<dbReference type="GO" id="GO:0008237">
    <property type="term" value="F:metallopeptidase activity"/>
    <property type="evidence" value="ECO:0007669"/>
    <property type="project" value="InterPro"/>
</dbReference>
<name>A0A8H6ZKX3_PLEOS</name>
<keyword evidence="2" id="KW-0732">Signal</keyword>
<dbReference type="VEuPathDB" id="FungiDB:PC9H_010999"/>
<dbReference type="PANTHER" id="PTHR48125">
    <property type="entry name" value="LP07818P1"/>
    <property type="match status" value="1"/>
</dbReference>
<organism evidence="3 4">
    <name type="scientific">Pleurotus ostreatus</name>
    <name type="common">Oyster mushroom</name>
    <name type="synonym">White-rot fungus</name>
    <dbReference type="NCBI Taxonomy" id="5322"/>
    <lineage>
        <taxon>Eukaryota</taxon>
        <taxon>Fungi</taxon>
        <taxon>Dikarya</taxon>
        <taxon>Basidiomycota</taxon>
        <taxon>Agaricomycotina</taxon>
        <taxon>Agaricomycetes</taxon>
        <taxon>Agaricomycetidae</taxon>
        <taxon>Agaricales</taxon>
        <taxon>Pleurotineae</taxon>
        <taxon>Pleurotaceae</taxon>
        <taxon>Pleurotus</taxon>
    </lineage>
</organism>
<evidence type="ECO:0000313" key="4">
    <source>
        <dbReference type="Proteomes" id="UP000623687"/>
    </source>
</evidence>
<dbReference type="SUPFAM" id="SSF55486">
    <property type="entry name" value="Metalloproteases ('zincins'), catalytic domain"/>
    <property type="match status" value="1"/>
</dbReference>
<dbReference type="InterPro" id="IPR024079">
    <property type="entry name" value="MetalloPept_cat_dom_sf"/>
</dbReference>
<gene>
    <name evidence="3" type="ORF">PC9H_010999</name>
</gene>
<proteinExistence type="predicted"/>
<protein>
    <recommendedName>
        <fullName evidence="5">Lysine-specific metallo-endopeptidase domain-containing protein</fullName>
    </recommendedName>
</protein>
<evidence type="ECO:0008006" key="5">
    <source>
        <dbReference type="Google" id="ProtNLM"/>
    </source>
</evidence>
<sequence length="399" mass="41839">MRFSATPFVHTALALMLMISVTDAVPLGRAAPAPKPVPALPKAAPAPKVPAVPPKAPVPPKGAPGPPKGAPIPPKGAPKVPTKQPNGPARLPPPSGPSRQPPGASPGKSDPSCDVPVKNSKGKTIHKRCDTSNDPLLAHITIDSSCAAHEAKVKTALTDAITLATTAHGMGPADQAFKNYFLPTDPDDVGTVPKVFAAIAGSKMSMKVTCPTEAQEPSCKGTLALTDTKRSANPPTMRLCPVFFTDHETQLDLNSKLFTPTGWCTAPPHTLGNFVTAGHTILHEMTHFGYIGLQAGLIQPTDNDDTAGTLDILGKNDENDGRKKYGSPSRYAPAAARTLQQHWVAFQAQQASGTKPQKPLKTPPLAPMENAESYAAAATEFYFAHKCPNFDPTQVTAAP</sequence>
<feature type="compositionally biased region" description="Pro residues" evidence="1">
    <location>
        <begin position="47"/>
        <end position="76"/>
    </location>
</feature>
<dbReference type="Gene3D" id="3.40.390.10">
    <property type="entry name" value="Collagenase (Catalytic Domain)"/>
    <property type="match status" value="1"/>
</dbReference>
<dbReference type="Proteomes" id="UP000623687">
    <property type="component" value="Unassembled WGS sequence"/>
</dbReference>
<feature type="compositionally biased region" description="Pro residues" evidence="1">
    <location>
        <begin position="90"/>
        <end position="104"/>
    </location>
</feature>
<feature type="chain" id="PRO_5034982518" description="Lysine-specific metallo-endopeptidase domain-containing protein" evidence="2">
    <location>
        <begin position="25"/>
        <end position="399"/>
    </location>
</feature>